<dbReference type="InterPro" id="IPR019786">
    <property type="entry name" value="Zinc_finger_PHD-type_CS"/>
</dbReference>
<dbReference type="PROSITE" id="PS01359">
    <property type="entry name" value="ZF_PHD_1"/>
    <property type="match status" value="1"/>
</dbReference>
<dbReference type="CDD" id="cd16574">
    <property type="entry name" value="RING-HC_Topors"/>
    <property type="match status" value="1"/>
</dbReference>
<dbReference type="InterPro" id="IPR058746">
    <property type="entry name" value="Znf_RING-type_Topors"/>
</dbReference>
<keyword evidence="2 4" id="KW-0863">Zinc-finger</keyword>
<sequence length="653" mass="71820">MDASGLPIKRQRTPSPKGKEKMGEAAIGDGAVCGICFSDGGLAARGWIDSCDHYFCFVCIMEWAKVESRCPMCKQRFRFIRRPEVSGGIAESALEIPVRDQVYHPLGNESSALYDLYAQASCRVCHGSNDDELLLLCDLCDSAFHTYCVRLGYTVPEDDWYCHDCTIMREEHAKIDGDTNDTDQDQGTVVLDQQQPASVFDILADERSSTIEQQHFHDRPVSKSSTNIQMSFEDIMLHAEESDSSCSASQGTDMYLQRSGVGQTARTFQHSCNMQSRVQDLRKNWTALQSGSLAFSSTLDSNGATMSGVKQRTSRTNSDLSQQSKSSTLVDNERLTDSSTSSKISAISDSQDVEKAWKMMQRAKKHRLANSSLNSPRYNNSLNSAGAISASKGPVSHSLNFLIPKNKMATDKVVGCSTSGTCKQLLTKVVHERHKSTGFYQNFPDKNSSILSQHGKRLAIKTMSVMQLGSCKTNTALTTECAGNVQEVSPVRLSKFHEVKCSSLSSATCEAARKSSGVCCTKKLTLDGNETASGYTGRTSSKGYEISNNNVKSEIQSMVKLNLQRLSKGERLGTERFKEIARASTHSILAACGLEHSKSCARPFSNQVCRHTSQIKQLHESTLMPGSCKECFHSFVKYVVKSILLEKSTSSSR</sequence>
<evidence type="ECO:0000259" key="7">
    <source>
        <dbReference type="PROSITE" id="PS50089"/>
    </source>
</evidence>
<dbReference type="SMART" id="SM00184">
    <property type="entry name" value="RING"/>
    <property type="match status" value="2"/>
</dbReference>
<evidence type="ECO:0000256" key="3">
    <source>
        <dbReference type="ARBA" id="ARBA00022833"/>
    </source>
</evidence>
<evidence type="ECO:0000259" key="6">
    <source>
        <dbReference type="PROSITE" id="PS50016"/>
    </source>
</evidence>
<dbReference type="OrthoDB" id="365379at2759"/>
<accession>A0A2I0VLE3</accession>
<dbReference type="Pfam" id="PF00628">
    <property type="entry name" value="PHD"/>
    <property type="match status" value="1"/>
</dbReference>
<feature type="compositionally biased region" description="Polar residues" evidence="5">
    <location>
        <begin position="299"/>
        <end position="330"/>
    </location>
</feature>
<feature type="domain" description="RING-type" evidence="7">
    <location>
        <begin position="33"/>
        <end position="74"/>
    </location>
</feature>
<organism evidence="8 9">
    <name type="scientific">Dendrobium catenatum</name>
    <dbReference type="NCBI Taxonomy" id="906689"/>
    <lineage>
        <taxon>Eukaryota</taxon>
        <taxon>Viridiplantae</taxon>
        <taxon>Streptophyta</taxon>
        <taxon>Embryophyta</taxon>
        <taxon>Tracheophyta</taxon>
        <taxon>Spermatophyta</taxon>
        <taxon>Magnoliopsida</taxon>
        <taxon>Liliopsida</taxon>
        <taxon>Asparagales</taxon>
        <taxon>Orchidaceae</taxon>
        <taxon>Epidendroideae</taxon>
        <taxon>Malaxideae</taxon>
        <taxon>Dendrobiinae</taxon>
        <taxon>Dendrobium</taxon>
    </lineage>
</organism>
<dbReference type="InterPro" id="IPR019787">
    <property type="entry name" value="Znf_PHD-finger"/>
</dbReference>
<dbReference type="EMBL" id="KZ503429">
    <property type="protein sequence ID" value="PKU64232.1"/>
    <property type="molecule type" value="Genomic_DNA"/>
</dbReference>
<dbReference type="InterPro" id="IPR013083">
    <property type="entry name" value="Znf_RING/FYVE/PHD"/>
</dbReference>
<dbReference type="SMART" id="SM00249">
    <property type="entry name" value="PHD"/>
    <property type="match status" value="1"/>
</dbReference>
<dbReference type="PANTHER" id="PTHR47177">
    <property type="entry name" value="F18C1.6 PROTEIN"/>
    <property type="match status" value="1"/>
</dbReference>
<dbReference type="PROSITE" id="PS00518">
    <property type="entry name" value="ZF_RING_1"/>
    <property type="match status" value="1"/>
</dbReference>
<evidence type="ECO:0000256" key="1">
    <source>
        <dbReference type="ARBA" id="ARBA00022723"/>
    </source>
</evidence>
<dbReference type="SUPFAM" id="SSF57850">
    <property type="entry name" value="RING/U-box"/>
    <property type="match status" value="1"/>
</dbReference>
<feature type="region of interest" description="Disordered" evidence="5">
    <location>
        <begin position="1"/>
        <end position="22"/>
    </location>
</feature>
<dbReference type="InterPro" id="IPR001841">
    <property type="entry name" value="Znf_RING"/>
</dbReference>
<protein>
    <submittedName>
        <fullName evidence="8">Methyl-CpG-binding domain-containing protein 9</fullName>
    </submittedName>
</protein>
<dbReference type="PROSITE" id="PS50089">
    <property type="entry name" value="ZF_RING_2"/>
    <property type="match status" value="1"/>
</dbReference>
<dbReference type="Gene3D" id="3.30.40.10">
    <property type="entry name" value="Zinc/RING finger domain, C3HC4 (zinc finger)"/>
    <property type="match status" value="2"/>
</dbReference>
<reference evidence="8 9" key="2">
    <citation type="journal article" date="2017" name="Nature">
        <title>The Apostasia genome and the evolution of orchids.</title>
        <authorList>
            <person name="Zhang G.Q."/>
            <person name="Liu K.W."/>
            <person name="Li Z."/>
            <person name="Lohaus R."/>
            <person name="Hsiao Y.Y."/>
            <person name="Niu S.C."/>
            <person name="Wang J.Y."/>
            <person name="Lin Y.C."/>
            <person name="Xu Q."/>
            <person name="Chen L.J."/>
            <person name="Yoshida K."/>
            <person name="Fujiwara S."/>
            <person name="Wang Z.W."/>
            <person name="Zhang Y.Q."/>
            <person name="Mitsuda N."/>
            <person name="Wang M."/>
            <person name="Liu G.H."/>
            <person name="Pecoraro L."/>
            <person name="Huang H.X."/>
            <person name="Xiao X.J."/>
            <person name="Lin M."/>
            <person name="Wu X.Y."/>
            <person name="Wu W.L."/>
            <person name="Chen Y.Y."/>
            <person name="Chang S.B."/>
            <person name="Sakamoto S."/>
            <person name="Ohme-Takagi M."/>
            <person name="Yagi M."/>
            <person name="Zeng S.J."/>
            <person name="Shen C.Y."/>
            <person name="Yeh C.M."/>
            <person name="Luo Y.B."/>
            <person name="Tsai W.C."/>
            <person name="Van de Peer Y."/>
            <person name="Liu Z.J."/>
        </authorList>
    </citation>
    <scope>NUCLEOTIDE SEQUENCE [LARGE SCALE GENOMIC DNA]</scope>
    <source>
        <tissue evidence="8">The whole plant</tissue>
    </source>
</reference>
<dbReference type="STRING" id="906689.A0A2I0VLE3"/>
<dbReference type="Proteomes" id="UP000233837">
    <property type="component" value="Unassembled WGS sequence"/>
</dbReference>
<name>A0A2I0VLE3_9ASPA</name>
<keyword evidence="9" id="KW-1185">Reference proteome</keyword>
<dbReference type="PROSITE" id="PS50016">
    <property type="entry name" value="ZF_PHD_2"/>
    <property type="match status" value="1"/>
</dbReference>
<dbReference type="InterPro" id="IPR017907">
    <property type="entry name" value="Znf_RING_CS"/>
</dbReference>
<evidence type="ECO:0000256" key="5">
    <source>
        <dbReference type="SAM" id="MobiDB-lite"/>
    </source>
</evidence>
<dbReference type="InterPro" id="IPR001965">
    <property type="entry name" value="Znf_PHD"/>
</dbReference>
<dbReference type="PANTHER" id="PTHR47177:SF4">
    <property type="entry name" value="OS06G0283200 PROTEIN"/>
    <property type="match status" value="1"/>
</dbReference>
<feature type="domain" description="PHD-type" evidence="6">
    <location>
        <begin position="119"/>
        <end position="168"/>
    </location>
</feature>
<gene>
    <name evidence="8" type="primary">MBD9</name>
    <name evidence="8" type="ORF">MA16_Dca005155</name>
</gene>
<keyword evidence="1" id="KW-0479">Metal-binding</keyword>
<dbReference type="AlphaFoldDB" id="A0A2I0VLE3"/>
<dbReference type="Pfam" id="PF13639">
    <property type="entry name" value="zf-RING_2"/>
    <property type="match status" value="1"/>
</dbReference>
<evidence type="ECO:0000313" key="9">
    <source>
        <dbReference type="Proteomes" id="UP000233837"/>
    </source>
</evidence>
<dbReference type="InterPro" id="IPR011011">
    <property type="entry name" value="Znf_FYVE_PHD"/>
</dbReference>
<proteinExistence type="predicted"/>
<reference evidence="8 9" key="1">
    <citation type="journal article" date="2016" name="Sci. Rep.">
        <title>The Dendrobium catenatum Lindl. genome sequence provides insights into polysaccharide synthase, floral development and adaptive evolution.</title>
        <authorList>
            <person name="Zhang G.Q."/>
            <person name="Xu Q."/>
            <person name="Bian C."/>
            <person name="Tsai W.C."/>
            <person name="Yeh C.M."/>
            <person name="Liu K.W."/>
            <person name="Yoshida K."/>
            <person name="Zhang L.S."/>
            <person name="Chang S.B."/>
            <person name="Chen F."/>
            <person name="Shi Y."/>
            <person name="Su Y.Y."/>
            <person name="Zhang Y.Q."/>
            <person name="Chen L.J."/>
            <person name="Yin Y."/>
            <person name="Lin M."/>
            <person name="Huang H."/>
            <person name="Deng H."/>
            <person name="Wang Z.W."/>
            <person name="Zhu S.L."/>
            <person name="Zhao X."/>
            <person name="Deng C."/>
            <person name="Niu S.C."/>
            <person name="Huang J."/>
            <person name="Wang M."/>
            <person name="Liu G.H."/>
            <person name="Yang H.J."/>
            <person name="Xiao X.J."/>
            <person name="Hsiao Y.Y."/>
            <person name="Wu W.L."/>
            <person name="Chen Y.Y."/>
            <person name="Mitsuda N."/>
            <person name="Ohme-Takagi M."/>
            <person name="Luo Y.B."/>
            <person name="Van de Peer Y."/>
            <person name="Liu Z.J."/>
        </authorList>
    </citation>
    <scope>NUCLEOTIDE SEQUENCE [LARGE SCALE GENOMIC DNA]</scope>
    <source>
        <tissue evidence="8">The whole plant</tissue>
    </source>
</reference>
<evidence type="ECO:0000313" key="8">
    <source>
        <dbReference type="EMBL" id="PKU64232.1"/>
    </source>
</evidence>
<evidence type="ECO:0000256" key="4">
    <source>
        <dbReference type="PROSITE-ProRule" id="PRU00175"/>
    </source>
</evidence>
<dbReference type="SUPFAM" id="SSF57903">
    <property type="entry name" value="FYVE/PHD zinc finger"/>
    <property type="match status" value="1"/>
</dbReference>
<keyword evidence="3" id="KW-0862">Zinc</keyword>
<feature type="region of interest" description="Disordered" evidence="5">
    <location>
        <begin position="299"/>
        <end position="343"/>
    </location>
</feature>
<dbReference type="GO" id="GO:0008270">
    <property type="term" value="F:zinc ion binding"/>
    <property type="evidence" value="ECO:0007669"/>
    <property type="project" value="UniProtKB-KW"/>
</dbReference>
<evidence type="ECO:0000256" key="2">
    <source>
        <dbReference type="ARBA" id="ARBA00022771"/>
    </source>
</evidence>